<organism evidence="5 6">
    <name type="scientific">Staphylococcus epidermidis (strain ATCC 12228 / FDA PCI 1200)</name>
    <dbReference type="NCBI Taxonomy" id="176280"/>
    <lineage>
        <taxon>Bacteria</taxon>
        <taxon>Bacillati</taxon>
        <taxon>Bacillota</taxon>
        <taxon>Bacilli</taxon>
        <taxon>Bacillales</taxon>
        <taxon>Staphylococcaceae</taxon>
        <taxon>Staphylococcus</taxon>
    </lineage>
</organism>
<evidence type="ECO:0000256" key="2">
    <source>
        <dbReference type="ARBA" id="ARBA00023136"/>
    </source>
</evidence>
<evidence type="ECO:0000313" key="5">
    <source>
        <dbReference type="EMBL" id="AAO04351.1"/>
    </source>
</evidence>
<sequence length="400" mass="46677">MKLNKFKIVFFIIVLLTLVVSIGILGVEWTRHLELKKQTLSQESGNTNYIEKRDKTVEKPKKIKTKYDKKDPTSKSINKYLEKTQFNGTVAVFDNGKVKMNKGYGYQDIEKGKKNTANTMYLIGSAQKFTTGLMLKQLEVENKVNLQDSVTKYIHWFKTNKEITIKDLMLHKSGLYKYEASTNIKNLEQAVRAIQARGIDDTVYHKHQYNDANYLVLAKVIENVTGKPYVKNYYERLGNKYNLKHTAFYDEKPLQSEMAKGYKFKNNTFSFLKPNILDQYYGAGNLYMTPHDMGKLIYTLQQNKIFNARQTRPILHEFGTQEYPEEYRYGFYITPYLNRVNGVFFGQIFTVYFNDRYIVILGTNVSNTPGLVSNEDKMRHIFYNILDQKKPYNTAGVKVE</sequence>
<accession>A0A0H2VFQ1</accession>
<feature type="transmembrane region" description="Helical" evidence="3">
    <location>
        <begin position="6"/>
        <end position="27"/>
    </location>
</feature>
<keyword evidence="3" id="KW-0812">Transmembrane</keyword>
<comment type="subcellular location">
    <subcellularLocation>
        <location evidence="1">Membrane</location>
    </subcellularLocation>
</comment>
<dbReference type="SUPFAM" id="SSF56601">
    <property type="entry name" value="beta-lactamase/transpeptidase-like"/>
    <property type="match status" value="1"/>
</dbReference>
<dbReference type="PANTHER" id="PTHR46825">
    <property type="entry name" value="D-ALANYL-D-ALANINE-CARBOXYPEPTIDASE/ENDOPEPTIDASE AMPH"/>
    <property type="match status" value="1"/>
</dbReference>
<dbReference type="OrthoDB" id="9803467at2"/>
<dbReference type="KEGG" id="sep:SE_0754"/>
<dbReference type="Gene3D" id="3.40.710.10">
    <property type="entry name" value="DD-peptidase/beta-lactamase superfamily"/>
    <property type="match status" value="1"/>
</dbReference>
<dbReference type="InterPro" id="IPR050491">
    <property type="entry name" value="AmpC-like"/>
</dbReference>
<proteinExistence type="predicted"/>
<reference evidence="5 6" key="1">
    <citation type="journal article" date="2003" name="Mol. Microbiol.">
        <title>Genome-based analysis of virulence genes in a non-biofilm-forming Staphylococcus epidermidis strain (ATCC 12228).</title>
        <authorList>
            <person name="Zhang Y.Q."/>
            <person name="Ren S.X."/>
            <person name="Li H.L."/>
            <person name="Wang Y.X."/>
            <person name="Fu G."/>
            <person name="Yang J."/>
            <person name="Qin Z.Q."/>
            <person name="Miao Y.G."/>
            <person name="Wang W.Y."/>
            <person name="Chen R.S."/>
            <person name="Shen Y."/>
            <person name="Chen Z."/>
            <person name="Yuan Z.H."/>
            <person name="Zhao G.P."/>
            <person name="Qu D."/>
            <person name="Danchin A."/>
            <person name="Wen Y.M."/>
        </authorList>
    </citation>
    <scope>NUCLEOTIDE SEQUENCE [LARGE SCALE GENOMIC DNA]</scope>
    <source>
        <strain evidence="6">ATCC 12228 / FDA PCI 1200</strain>
    </source>
</reference>
<dbReference type="Pfam" id="PF00144">
    <property type="entry name" value="Beta-lactamase"/>
    <property type="match status" value="1"/>
</dbReference>
<dbReference type="AlphaFoldDB" id="A0A0H2VFQ1"/>
<gene>
    <name evidence="5" type="ordered locus">SE_0754</name>
</gene>
<evidence type="ECO:0000256" key="3">
    <source>
        <dbReference type="SAM" id="Phobius"/>
    </source>
</evidence>
<dbReference type="RefSeq" id="WP_002439305.1">
    <property type="nucleotide sequence ID" value="NC_004461.1"/>
</dbReference>
<keyword evidence="3" id="KW-1133">Transmembrane helix</keyword>
<dbReference type="InterPro" id="IPR001466">
    <property type="entry name" value="Beta-lactam-related"/>
</dbReference>
<evidence type="ECO:0000256" key="1">
    <source>
        <dbReference type="ARBA" id="ARBA00004370"/>
    </source>
</evidence>
<dbReference type="PANTHER" id="PTHR46825:SF11">
    <property type="entry name" value="PENICILLIN-BINDING PROTEIN 4"/>
    <property type="match status" value="1"/>
</dbReference>
<protein>
    <submittedName>
        <fullName evidence="5">Autolysis and methicillin resistant-related protein</fullName>
    </submittedName>
</protein>
<dbReference type="eggNOG" id="COG1680">
    <property type="taxonomic scope" value="Bacteria"/>
</dbReference>
<evidence type="ECO:0000313" key="6">
    <source>
        <dbReference type="Proteomes" id="UP000001411"/>
    </source>
</evidence>
<dbReference type="PATRIC" id="fig|176280.10.peg.726"/>
<dbReference type="Proteomes" id="UP000001411">
    <property type="component" value="Chromosome"/>
</dbReference>
<dbReference type="EMBL" id="AE015929">
    <property type="protein sequence ID" value="AAO04351.1"/>
    <property type="molecule type" value="Genomic_DNA"/>
</dbReference>
<evidence type="ECO:0000259" key="4">
    <source>
        <dbReference type="Pfam" id="PF00144"/>
    </source>
</evidence>
<dbReference type="GO" id="GO:0016020">
    <property type="term" value="C:membrane"/>
    <property type="evidence" value="ECO:0007669"/>
    <property type="project" value="UniProtKB-SubCell"/>
</dbReference>
<dbReference type="SMR" id="A0A0H2VFQ1"/>
<dbReference type="InterPro" id="IPR012338">
    <property type="entry name" value="Beta-lactam/transpept-like"/>
</dbReference>
<feature type="domain" description="Beta-lactamase-related" evidence="4">
    <location>
        <begin position="79"/>
        <end position="368"/>
    </location>
</feature>
<keyword evidence="2 3" id="KW-0472">Membrane</keyword>
<dbReference type="HOGENOM" id="CLU_020027_0_0_9"/>
<name>A0A0H2VFQ1_STAES</name>